<organism evidence="1 2">
    <name type="scientific">Parelaphostrongylus tenuis</name>
    <name type="common">Meningeal worm</name>
    <dbReference type="NCBI Taxonomy" id="148309"/>
    <lineage>
        <taxon>Eukaryota</taxon>
        <taxon>Metazoa</taxon>
        <taxon>Ecdysozoa</taxon>
        <taxon>Nematoda</taxon>
        <taxon>Chromadorea</taxon>
        <taxon>Rhabditida</taxon>
        <taxon>Rhabditina</taxon>
        <taxon>Rhabditomorpha</taxon>
        <taxon>Strongyloidea</taxon>
        <taxon>Metastrongylidae</taxon>
        <taxon>Parelaphostrongylus</taxon>
    </lineage>
</organism>
<protein>
    <submittedName>
        <fullName evidence="1">Uncharacterized protein</fullName>
    </submittedName>
</protein>
<sequence length="58" mass="6528">MAAVSGNRSVNDVITIWISHMQPFAGKGWALSLERKGLTIRLPFSMLIDMWNPEPQTN</sequence>
<proteinExistence type="predicted"/>
<name>A0AAD5MQ51_PARTN</name>
<dbReference type="Proteomes" id="UP001196413">
    <property type="component" value="Unassembled WGS sequence"/>
</dbReference>
<reference evidence="1" key="1">
    <citation type="submission" date="2021-06" db="EMBL/GenBank/DDBJ databases">
        <title>Parelaphostrongylus tenuis whole genome reference sequence.</title>
        <authorList>
            <person name="Garwood T.J."/>
            <person name="Larsen P.A."/>
            <person name="Fountain-Jones N.M."/>
            <person name="Garbe J.R."/>
            <person name="Macchietto M.G."/>
            <person name="Kania S.A."/>
            <person name="Gerhold R.W."/>
            <person name="Richards J.E."/>
            <person name="Wolf T.M."/>
        </authorList>
    </citation>
    <scope>NUCLEOTIDE SEQUENCE</scope>
    <source>
        <strain evidence="1">MNPRO001-30</strain>
        <tissue evidence="1">Meninges</tissue>
    </source>
</reference>
<keyword evidence="2" id="KW-1185">Reference proteome</keyword>
<comment type="caution">
    <text evidence="1">The sequence shown here is derived from an EMBL/GenBank/DDBJ whole genome shotgun (WGS) entry which is preliminary data.</text>
</comment>
<evidence type="ECO:0000313" key="1">
    <source>
        <dbReference type="EMBL" id="KAJ1360773.1"/>
    </source>
</evidence>
<accession>A0AAD5MQ51</accession>
<evidence type="ECO:0000313" key="2">
    <source>
        <dbReference type="Proteomes" id="UP001196413"/>
    </source>
</evidence>
<gene>
    <name evidence="1" type="ORF">KIN20_019831</name>
</gene>
<dbReference type="EMBL" id="JAHQIW010003955">
    <property type="protein sequence ID" value="KAJ1360773.1"/>
    <property type="molecule type" value="Genomic_DNA"/>
</dbReference>
<dbReference type="AlphaFoldDB" id="A0AAD5MQ51"/>